<organism evidence="6 7">
    <name type="scientific">Panaeolus cyanescens</name>
    <dbReference type="NCBI Taxonomy" id="181874"/>
    <lineage>
        <taxon>Eukaryota</taxon>
        <taxon>Fungi</taxon>
        <taxon>Dikarya</taxon>
        <taxon>Basidiomycota</taxon>
        <taxon>Agaricomycotina</taxon>
        <taxon>Agaricomycetes</taxon>
        <taxon>Agaricomycetidae</taxon>
        <taxon>Agaricales</taxon>
        <taxon>Agaricineae</taxon>
        <taxon>Galeropsidaceae</taxon>
        <taxon>Panaeolus</taxon>
    </lineage>
</organism>
<keyword evidence="1" id="KW-0378">Hydrolase</keyword>
<name>A0A409W4F3_9AGAR</name>
<comment type="cofactor">
    <cofactor evidence="1">
        <name>Mg(2+)</name>
        <dbReference type="ChEBI" id="CHEBI:18420"/>
    </cofactor>
</comment>
<dbReference type="EC" id="5.6.2.3" evidence="1"/>
<dbReference type="InterPro" id="IPR051055">
    <property type="entry name" value="PIF1_helicase"/>
</dbReference>
<gene>
    <name evidence="6" type="ORF">CVT24_012186</name>
</gene>
<dbReference type="Pfam" id="PF20209">
    <property type="entry name" value="DUF6570"/>
    <property type="match status" value="1"/>
</dbReference>
<comment type="similarity">
    <text evidence="1">Belongs to the helicase family.</text>
</comment>
<feature type="region of interest" description="Disordered" evidence="2">
    <location>
        <begin position="1400"/>
        <end position="1425"/>
    </location>
</feature>
<sequence length="2338" mass="262718">MRDLLAMGTQSPANSEELCDPKCGSNVLIGGGTYLRKIHVSELGGARSLTNDVMTFSETDYDIFNVGSIELVDKVLQLHPNLIPCTLPFSVLVYKLDVPDLRALWNLHRLPDAKHQLKSCLQAKLLEHECCDGCPLTVVFLKPFRQDGVLDIEDDEISGHCKMFLSSQLPASCASPFSPDQLLQLVRIRRNVESATLSICEDEVVIGNIDLEFIVSFFSSTGLRSLAQAHGIKTLRRQNKTVLIQLILNHLCVHSCPNLFYIVKAHSMTDFKWEPYVAPASSPFPPPPQTMNDIANIMSGYCKDLSPQIIEEEGCAVCGQLCKRADMHPLADVNAHLHFLIDPPSTRMERLTSSSLITCLPGPVLANGLDKICTSCKKCLVGGSRPRLALANGLWLGEIPDVLKGLTVAEQSLITRVRQSRCIVRVSNGHAKMIANVIAFEQPTLKIYNKLPITRQELDEVLAVLFTGPQPPSEEDLSRTPVLVRRARVLQALEWLKRNNIHYADLEIDYAAMDTYPLAGVPVEVVYRSTGKDDGNILPSMKSQFENDDERGTESGPCPFTVHGLTSDNHSKMTATQRKTAGLQHLKRGGSMLAVGHAEDPESIFGDVDHLYPKMFPWIFPYGVGGLGQARHKNLLNKEKHVQWWLNYYDKRFQEDANLLIVLLNHQLIRQSSAKSFIMVKRRDFEHIAKTIQEINPVDLHSIAERLEAGGGARTSPLTPAEQKCYRLLDQIEYVGSNVGGSMSKKKYMRNEAWSLVNFKSTPTWFITVTPSDNKHPLCLYWASHDIEFRPEIKGYAEREHIVTRNPVACAKFFDYMVKLFIKHVCGWGESGPEMGVFGKPSAYYGTVEQQGRMTLHLHFLLWIDGSLPLQIVRDRLMAEDSEFTQALLSYLESCQVGEFQTGTMEEIQTRTMVSGSPVNSGDVDVHDVFTKSAISTGSTDTESLSKTPYVDPTLTLPDPPPVQACLTNGICGSCNACDEFQSWCHRFWVTTDDIMYRSNTHRCYAKRDASSRKSRKTQKNLPRQHPTGKGCVNDKGECTARFPRTIYETSSVDVETGHVNLRKREEWINNVTPVITATNRCNTDTTCLLSGTAVKATLGYVTDYITKGTLRTHQLFSLMYDTYTKNSNILNCEGEPTNSARKMIVKMVNALSAKSEIGAPYAALILLGNADHYTSHEYVCFYWKGFVNFVQLQWKQLLENAEDGGIAPMETSCNIDGALNPHNLDDEIDYTNAEENENVTLSSKQGRFVAKSSTDDYRFRPVELSEVCLYEWIQCVVRRNISSSRTNNSHLSYFRYVAEHPMVDQQLVACDPLRRGFMVPNFIGPPLPRRDVGDVEEYCCAMLTFFCPWRTGIDLKSASVTWKEAFDAYPFTNRQRELMDNFNIKYECYDARDDFKTANSSPAKDLDEDIDSGPMELDDDGNWVSTTTEQPLDDLEEQMDLHLDEDGPLNKMLETSNKNAMTALLSAGWEYTDCDVNAKLELPTIPPQHRDSLAWEAYIKKESVRIWKSKFSTLDILPHSGSTRPVPGTIRQMRRNDAWVVPASYLSSSYTPVEGDPSKLMDDVVHKFTLNEEQNRAFRIIANHAAAPYSEQLLMHLGGMGGTGKSCVIHSLVHFFHERREPYRFVLLGPTGTSAALIGGSTYHSFLGLGRSCRSKSSKLQSLEELRERLRGVDYILLDEMSMVSCDHLAQISSRLSAATQRPEAFGGLNVILAGDFAQLPPVGGKPLYTRKVSTLRSARSGLPQESDALGKHYWLQFTCVVILKKNMRQQGNSEKERAFQRALENLRFKACTNDDFNLLSSRVPEFNPTLSLNNEPWKNVSIITARNCDKDLFNDVHAERFANEIGQQLHMFYSEDSLVTSTLKGNRVSYGAKPLSRGEQEGLWRQPPDTSEQVPACLKLCLGMPVMLRYNQATDLCITRGQEGYVVGWTSRPIKGHINRNKLEVLFVQLVNPPKPVKVDKLPDNVVPITCSKQVIDARLPSDRKLHISRGQVPVLPNFGMTDYASQGKGRKINVVDIARSLTFQGIYTALSRGLSLDGTLIIRKFDKSQISGVLDGALRQEFRDLNYLDLITKMWFEGELPSHIIGETRQDTINNYRVWRSLDEERDWHPVLQGDDEHEVFEGVTRKRKIDELNAKLVKESSTTSHVKDGMKPMNRRIQNAVINSSGMPLTDSSPSSPRPKKRRLTHHVISPLVPIAMENGTSHKTDVWKPCGPKWDSSNWSCAYDVWTYLMASLMHENPSKTCSYASYSIPMEVMVNAITSKAVGSSPDCGLTGAREIWRAFMGTSYPGQYPSGEVGTDIMALTCHLMGYPDVRKDTLIVSLQHRCNRWRVRVN</sequence>
<evidence type="ECO:0000256" key="2">
    <source>
        <dbReference type="SAM" id="MobiDB-lite"/>
    </source>
</evidence>
<dbReference type="Pfam" id="PF14214">
    <property type="entry name" value="Helitron_like_N"/>
    <property type="match status" value="1"/>
</dbReference>
<feature type="domain" description="DUF6570" evidence="5">
    <location>
        <begin position="383"/>
        <end position="514"/>
    </location>
</feature>
<evidence type="ECO:0000259" key="3">
    <source>
        <dbReference type="Pfam" id="PF05970"/>
    </source>
</evidence>
<keyword evidence="1" id="KW-0347">Helicase</keyword>
<dbReference type="EMBL" id="NHTK01005822">
    <property type="protein sequence ID" value="PPQ73348.1"/>
    <property type="molecule type" value="Genomic_DNA"/>
</dbReference>
<dbReference type="Proteomes" id="UP000284842">
    <property type="component" value="Unassembled WGS sequence"/>
</dbReference>
<dbReference type="InParanoid" id="A0A409W4F3"/>
<keyword evidence="1" id="KW-0234">DNA repair</keyword>
<evidence type="ECO:0000259" key="4">
    <source>
        <dbReference type="Pfam" id="PF14214"/>
    </source>
</evidence>
<dbReference type="Gene3D" id="3.40.50.300">
    <property type="entry name" value="P-loop containing nucleotide triphosphate hydrolases"/>
    <property type="match status" value="1"/>
</dbReference>
<dbReference type="GO" id="GO:0016887">
    <property type="term" value="F:ATP hydrolysis activity"/>
    <property type="evidence" value="ECO:0007669"/>
    <property type="project" value="RHEA"/>
</dbReference>
<dbReference type="GO" id="GO:0043139">
    <property type="term" value="F:5'-3' DNA helicase activity"/>
    <property type="evidence" value="ECO:0007669"/>
    <property type="project" value="UniProtKB-EC"/>
</dbReference>
<proteinExistence type="inferred from homology"/>
<evidence type="ECO:0000259" key="5">
    <source>
        <dbReference type="Pfam" id="PF20209"/>
    </source>
</evidence>
<dbReference type="GO" id="GO:0005524">
    <property type="term" value="F:ATP binding"/>
    <property type="evidence" value="ECO:0007669"/>
    <property type="project" value="UniProtKB-KW"/>
</dbReference>
<evidence type="ECO:0000313" key="6">
    <source>
        <dbReference type="EMBL" id="PPQ73348.1"/>
    </source>
</evidence>
<dbReference type="GO" id="GO:0000723">
    <property type="term" value="P:telomere maintenance"/>
    <property type="evidence" value="ECO:0007669"/>
    <property type="project" value="InterPro"/>
</dbReference>
<feature type="region of interest" description="Disordered" evidence="2">
    <location>
        <begin position="2167"/>
        <end position="2186"/>
    </location>
</feature>
<comment type="caution">
    <text evidence="6">The sequence shown here is derived from an EMBL/GenBank/DDBJ whole genome shotgun (WGS) entry which is preliminary data.</text>
</comment>
<feature type="domain" description="DNA helicase Pif1-like DEAD-box helicase" evidence="3">
    <location>
        <begin position="1571"/>
        <end position="1780"/>
    </location>
</feature>
<dbReference type="SUPFAM" id="SSF52540">
    <property type="entry name" value="P-loop containing nucleoside triphosphate hydrolases"/>
    <property type="match status" value="2"/>
</dbReference>
<keyword evidence="1" id="KW-0233">DNA recombination</keyword>
<feature type="domain" description="Helitron helicase-like" evidence="4">
    <location>
        <begin position="641"/>
        <end position="862"/>
    </location>
</feature>
<dbReference type="GO" id="GO:0006281">
    <property type="term" value="P:DNA repair"/>
    <property type="evidence" value="ECO:0007669"/>
    <property type="project" value="UniProtKB-KW"/>
</dbReference>
<dbReference type="Pfam" id="PF05970">
    <property type="entry name" value="PIF1"/>
    <property type="match status" value="1"/>
</dbReference>
<keyword evidence="7" id="KW-1185">Reference proteome</keyword>
<dbReference type="PANTHER" id="PTHR47642">
    <property type="entry name" value="ATP-DEPENDENT DNA HELICASE"/>
    <property type="match status" value="1"/>
</dbReference>
<dbReference type="InterPro" id="IPR046700">
    <property type="entry name" value="DUF6570"/>
</dbReference>
<feature type="region of interest" description="Disordered" evidence="2">
    <location>
        <begin position="1008"/>
        <end position="1031"/>
    </location>
</feature>
<protein>
    <recommendedName>
        <fullName evidence="1">ATP-dependent DNA helicase</fullName>
        <ecNumber evidence="1">5.6.2.3</ecNumber>
    </recommendedName>
</protein>
<dbReference type="InterPro" id="IPR010285">
    <property type="entry name" value="DNA_helicase_pif1-like_DEAD"/>
</dbReference>
<keyword evidence="1" id="KW-0067">ATP-binding</keyword>
<keyword evidence="1" id="KW-0547">Nucleotide-binding</keyword>
<accession>A0A409W4F3</accession>
<dbReference type="GO" id="GO:0006310">
    <property type="term" value="P:DNA recombination"/>
    <property type="evidence" value="ECO:0007669"/>
    <property type="project" value="UniProtKB-KW"/>
</dbReference>
<dbReference type="InterPro" id="IPR027417">
    <property type="entry name" value="P-loop_NTPase"/>
</dbReference>
<feature type="compositionally biased region" description="Acidic residues" evidence="2">
    <location>
        <begin position="1407"/>
        <end position="1422"/>
    </location>
</feature>
<dbReference type="OrthoDB" id="3229882at2759"/>
<dbReference type="STRING" id="181874.A0A409W4F3"/>
<evidence type="ECO:0000313" key="7">
    <source>
        <dbReference type="Proteomes" id="UP000284842"/>
    </source>
</evidence>
<comment type="catalytic activity">
    <reaction evidence="1">
        <text>ATP + H2O = ADP + phosphate + H(+)</text>
        <dbReference type="Rhea" id="RHEA:13065"/>
        <dbReference type="ChEBI" id="CHEBI:15377"/>
        <dbReference type="ChEBI" id="CHEBI:15378"/>
        <dbReference type="ChEBI" id="CHEBI:30616"/>
        <dbReference type="ChEBI" id="CHEBI:43474"/>
        <dbReference type="ChEBI" id="CHEBI:456216"/>
        <dbReference type="EC" id="5.6.2.3"/>
    </reaction>
</comment>
<reference evidence="6 7" key="1">
    <citation type="journal article" date="2018" name="Evol. Lett.">
        <title>Horizontal gene cluster transfer increased hallucinogenic mushroom diversity.</title>
        <authorList>
            <person name="Reynolds H.T."/>
            <person name="Vijayakumar V."/>
            <person name="Gluck-Thaler E."/>
            <person name="Korotkin H.B."/>
            <person name="Matheny P.B."/>
            <person name="Slot J.C."/>
        </authorList>
    </citation>
    <scope>NUCLEOTIDE SEQUENCE [LARGE SCALE GENOMIC DNA]</scope>
    <source>
        <strain evidence="6 7">2629</strain>
    </source>
</reference>
<keyword evidence="1" id="KW-0227">DNA damage</keyword>
<dbReference type="InterPro" id="IPR025476">
    <property type="entry name" value="Helitron_helicase-like"/>
</dbReference>
<evidence type="ECO:0000256" key="1">
    <source>
        <dbReference type="RuleBase" id="RU363044"/>
    </source>
</evidence>